<dbReference type="AlphaFoldDB" id="A0A0J8QWA9"/>
<dbReference type="Proteomes" id="UP000054559">
    <property type="component" value="Unassembled WGS sequence"/>
</dbReference>
<feature type="signal peptide" evidence="1">
    <location>
        <begin position="1"/>
        <end position="20"/>
    </location>
</feature>
<keyword evidence="1" id="KW-0732">Signal</keyword>
<protein>
    <recommendedName>
        <fullName evidence="4">Secreted protein</fullName>
    </recommendedName>
</protein>
<reference evidence="3" key="1">
    <citation type="journal article" date="2010" name="Genome Res.">
        <title>Population genomic sequencing of Coccidioides fungi reveals recent hybridization and transposon control.</title>
        <authorList>
            <person name="Neafsey D.E."/>
            <person name="Barker B.M."/>
            <person name="Sharpton T.J."/>
            <person name="Stajich J.E."/>
            <person name="Park D.J."/>
            <person name="Whiston E."/>
            <person name="Hung C.-Y."/>
            <person name="McMahan C."/>
            <person name="White J."/>
            <person name="Sykes S."/>
            <person name="Heiman D."/>
            <person name="Young S."/>
            <person name="Zeng Q."/>
            <person name="Abouelleil A."/>
            <person name="Aftuck L."/>
            <person name="Bessette D."/>
            <person name="Brown A."/>
            <person name="FitzGerald M."/>
            <person name="Lui A."/>
            <person name="Macdonald J.P."/>
            <person name="Priest M."/>
            <person name="Orbach M.J."/>
            <person name="Galgiani J.N."/>
            <person name="Kirkland T.N."/>
            <person name="Cole G.T."/>
            <person name="Birren B.W."/>
            <person name="Henn M.R."/>
            <person name="Taylor J.W."/>
            <person name="Rounsley S.D."/>
        </authorList>
    </citation>
    <scope>NUCLEOTIDE SEQUENCE [LARGE SCALE GENOMIC DNA]</scope>
    <source>
        <strain evidence="3">RMSCC 3703</strain>
    </source>
</reference>
<evidence type="ECO:0000313" key="2">
    <source>
        <dbReference type="EMBL" id="KMU77149.1"/>
    </source>
</evidence>
<evidence type="ECO:0008006" key="4">
    <source>
        <dbReference type="Google" id="ProtNLM"/>
    </source>
</evidence>
<dbReference type="EMBL" id="DS268152">
    <property type="protein sequence ID" value="KMU77149.1"/>
    <property type="molecule type" value="Genomic_DNA"/>
</dbReference>
<sequence length="71" mass="7998">MRCPLIVPFLLQSLASFSSPLYWIRSNSLTSDSSLSRYIVALTTCWSGLGYIYSKDAGLAKQHSDTFTFRQ</sequence>
<accession>A0A0J8QWA9</accession>
<evidence type="ECO:0000256" key="1">
    <source>
        <dbReference type="SAM" id="SignalP"/>
    </source>
</evidence>
<organism evidence="2 3">
    <name type="scientific">Coccidioides immitis RMSCC 3703</name>
    <dbReference type="NCBI Taxonomy" id="454286"/>
    <lineage>
        <taxon>Eukaryota</taxon>
        <taxon>Fungi</taxon>
        <taxon>Dikarya</taxon>
        <taxon>Ascomycota</taxon>
        <taxon>Pezizomycotina</taxon>
        <taxon>Eurotiomycetes</taxon>
        <taxon>Eurotiomycetidae</taxon>
        <taxon>Onygenales</taxon>
        <taxon>Onygenaceae</taxon>
        <taxon>Coccidioides</taxon>
    </lineage>
</organism>
<name>A0A0J8QWA9_COCIT</name>
<feature type="chain" id="PRO_5005307855" description="Secreted protein" evidence="1">
    <location>
        <begin position="21"/>
        <end position="71"/>
    </location>
</feature>
<gene>
    <name evidence="2" type="ORF">CISG_06186</name>
</gene>
<proteinExistence type="predicted"/>
<evidence type="ECO:0000313" key="3">
    <source>
        <dbReference type="Proteomes" id="UP000054559"/>
    </source>
</evidence>